<dbReference type="SUPFAM" id="SSF52467">
    <property type="entry name" value="DHS-like NAD/FAD-binding domain"/>
    <property type="match status" value="1"/>
</dbReference>
<dbReference type="InterPro" id="IPR026591">
    <property type="entry name" value="Sirtuin_cat_small_dom_sf"/>
</dbReference>
<comment type="catalytic activity">
    <reaction evidence="3">
        <text>N(6)-acetyl-L-lysyl-[protein] + NAD(+) + H2O = 2''-O-acetyl-ADP-D-ribose + nicotinamide + L-lysyl-[protein]</text>
        <dbReference type="Rhea" id="RHEA:43636"/>
        <dbReference type="Rhea" id="RHEA-COMP:9752"/>
        <dbReference type="Rhea" id="RHEA-COMP:10731"/>
        <dbReference type="ChEBI" id="CHEBI:15377"/>
        <dbReference type="ChEBI" id="CHEBI:17154"/>
        <dbReference type="ChEBI" id="CHEBI:29969"/>
        <dbReference type="ChEBI" id="CHEBI:57540"/>
        <dbReference type="ChEBI" id="CHEBI:61930"/>
        <dbReference type="ChEBI" id="CHEBI:83767"/>
        <dbReference type="EC" id="2.3.1.286"/>
    </reaction>
</comment>
<dbReference type="Proteomes" id="UP000198405">
    <property type="component" value="Unassembled WGS sequence"/>
</dbReference>
<feature type="binding site" evidence="3">
    <location>
        <position position="66"/>
    </location>
    <ligand>
        <name>substrate</name>
    </ligand>
</feature>
<name>A0A238YQC2_9BACT</name>
<keyword evidence="7" id="KW-1185">Reference proteome</keyword>
<feature type="binding site" evidence="3">
    <location>
        <begin position="214"/>
        <end position="216"/>
    </location>
    <ligand>
        <name>NAD(+)</name>
        <dbReference type="ChEBI" id="CHEBI:57540"/>
    </ligand>
</feature>
<dbReference type="GO" id="GO:0005737">
    <property type="term" value="C:cytoplasm"/>
    <property type="evidence" value="ECO:0007669"/>
    <property type="project" value="UniProtKB-SubCell"/>
</dbReference>
<feature type="binding site" evidence="3 4">
    <location>
        <position position="126"/>
    </location>
    <ligand>
        <name>Zn(2+)</name>
        <dbReference type="ChEBI" id="CHEBI:29105"/>
    </ligand>
</feature>
<keyword evidence="1" id="KW-0808">Transferase</keyword>
<dbReference type="PANTHER" id="PTHR11085:SF10">
    <property type="entry name" value="NAD-DEPENDENT PROTEIN DEACYLASE SIRTUIN-5, MITOCHONDRIAL-RELATED"/>
    <property type="match status" value="1"/>
</dbReference>
<organism evidence="6 7">
    <name type="scientific">Desulfurobacterium atlanticum</name>
    <dbReference type="NCBI Taxonomy" id="240169"/>
    <lineage>
        <taxon>Bacteria</taxon>
        <taxon>Pseudomonadati</taxon>
        <taxon>Aquificota</taxon>
        <taxon>Aquificia</taxon>
        <taxon>Desulfurobacteriales</taxon>
        <taxon>Desulfurobacteriaceae</taxon>
        <taxon>Desulfurobacterium</taxon>
    </lineage>
</organism>
<feature type="binding site" evidence="3 4">
    <location>
        <position position="177"/>
    </location>
    <ligand>
        <name>Zn(2+)</name>
        <dbReference type="ChEBI" id="CHEBI:29105"/>
    </ligand>
</feature>
<dbReference type="Gene3D" id="3.30.1600.10">
    <property type="entry name" value="SIR2/SIRT2 'Small Domain"/>
    <property type="match status" value="1"/>
</dbReference>
<gene>
    <name evidence="3" type="primary">cobB</name>
    <name evidence="6" type="ORF">SAMN06265340_104118</name>
</gene>
<feature type="domain" description="Deacetylase sirtuin-type" evidence="5">
    <location>
        <begin position="1"/>
        <end position="272"/>
    </location>
</feature>
<dbReference type="HAMAP" id="MF_01121">
    <property type="entry name" value="Sirtuin_ClassIII"/>
    <property type="match status" value="1"/>
</dbReference>
<sequence length="272" mass="30430">MENLKILKEKLIQSNRVVFFTGAGISAESGIPTFRGKDGLWNRYSPTELATLDAFIENPVRVWQWYLFRMRLIAKAEPNSGHLAISEFERLLRDVWVITQNVDGLHFRAGSKRVIELHGNIFRGKCRFCGKEYSEKEFSSIFPFSGREVLKGMSDDEFNETVLKNFTKDVLPVCKVCGEIVGPGVVWFGEILPEEAVEKAFEISSACEFFFSIGTSAVVQPAALLPIYAKRGGAFLVEINLEETSLSSICDAVFRDSAGKVLSLILNEVKKG</sequence>
<dbReference type="Pfam" id="PF02146">
    <property type="entry name" value="SIR2"/>
    <property type="match status" value="1"/>
</dbReference>
<dbReference type="AlphaFoldDB" id="A0A238YQC2"/>
<keyword evidence="3" id="KW-0963">Cytoplasm</keyword>
<dbReference type="InterPro" id="IPR029035">
    <property type="entry name" value="DHS-like_NAD/FAD-binding_dom"/>
</dbReference>
<dbReference type="GO" id="GO:0036054">
    <property type="term" value="F:protein-malonyllysine demalonylase activity"/>
    <property type="evidence" value="ECO:0007669"/>
    <property type="project" value="InterPro"/>
</dbReference>
<comment type="catalytic activity">
    <reaction evidence="3">
        <text>N(6)-succinyl-L-lysyl-[protein] + NAD(+) + H2O = 2''-O-succinyl-ADP-D-ribose + nicotinamide + L-lysyl-[protein]</text>
        <dbReference type="Rhea" id="RHEA:47668"/>
        <dbReference type="Rhea" id="RHEA-COMP:9752"/>
        <dbReference type="Rhea" id="RHEA-COMP:11877"/>
        <dbReference type="ChEBI" id="CHEBI:15377"/>
        <dbReference type="ChEBI" id="CHEBI:17154"/>
        <dbReference type="ChEBI" id="CHEBI:29969"/>
        <dbReference type="ChEBI" id="CHEBI:57540"/>
        <dbReference type="ChEBI" id="CHEBI:87830"/>
        <dbReference type="ChEBI" id="CHEBI:87832"/>
    </reaction>
</comment>
<proteinExistence type="inferred from homology"/>
<dbReference type="PANTHER" id="PTHR11085">
    <property type="entry name" value="NAD-DEPENDENT PROTEIN DEACYLASE SIRTUIN-5, MITOCHONDRIAL-RELATED"/>
    <property type="match status" value="1"/>
</dbReference>
<dbReference type="CDD" id="cd01412">
    <property type="entry name" value="SIRT5_Af1_CobB"/>
    <property type="match status" value="1"/>
</dbReference>
<dbReference type="InterPro" id="IPR003000">
    <property type="entry name" value="Sirtuin"/>
</dbReference>
<keyword evidence="2 3" id="KW-0520">NAD</keyword>
<evidence type="ECO:0000259" key="5">
    <source>
        <dbReference type="PROSITE" id="PS50305"/>
    </source>
</evidence>
<keyword evidence="3 4" id="KW-0479">Metal-binding</keyword>
<feature type="binding site" evidence="3 4">
    <location>
        <position position="129"/>
    </location>
    <ligand>
        <name>Zn(2+)</name>
        <dbReference type="ChEBI" id="CHEBI:29105"/>
    </ligand>
</feature>
<dbReference type="OrthoDB" id="394960at2"/>
<evidence type="ECO:0000313" key="6">
    <source>
        <dbReference type="EMBL" id="SNR73476.1"/>
    </source>
</evidence>
<feature type="active site" description="Proton acceptor" evidence="3 4">
    <location>
        <position position="118"/>
    </location>
</feature>
<accession>A0A238YQC2</accession>
<dbReference type="GO" id="GO:0008270">
    <property type="term" value="F:zinc ion binding"/>
    <property type="evidence" value="ECO:0007669"/>
    <property type="project" value="UniProtKB-UniRule"/>
</dbReference>
<evidence type="ECO:0000256" key="2">
    <source>
        <dbReference type="ARBA" id="ARBA00023027"/>
    </source>
</evidence>
<protein>
    <recommendedName>
        <fullName evidence="3">NAD-dependent protein deacylase</fullName>
        <ecNumber evidence="3">2.3.1.286</ecNumber>
    </recommendedName>
    <alternativeName>
        <fullName evidence="3">Regulatory protein SIR2 homolog</fullName>
    </alternativeName>
</protein>
<evidence type="ECO:0000256" key="1">
    <source>
        <dbReference type="ARBA" id="ARBA00022679"/>
    </source>
</evidence>
<dbReference type="GO" id="GO:0070403">
    <property type="term" value="F:NAD+ binding"/>
    <property type="evidence" value="ECO:0007669"/>
    <property type="project" value="UniProtKB-UniRule"/>
</dbReference>
<dbReference type="InterPro" id="IPR050134">
    <property type="entry name" value="NAD-dep_sirtuin_deacylases"/>
</dbReference>
<dbReference type="InterPro" id="IPR026590">
    <property type="entry name" value="Ssirtuin_cat_dom"/>
</dbReference>
<comment type="similarity">
    <text evidence="3">Belongs to the sirtuin family. Class III subfamily.</text>
</comment>
<comment type="subcellular location">
    <subcellularLocation>
        <location evidence="3">Cytoplasm</location>
    </subcellularLocation>
</comment>
<evidence type="ECO:0000313" key="7">
    <source>
        <dbReference type="Proteomes" id="UP000198405"/>
    </source>
</evidence>
<feature type="binding site" evidence="3">
    <location>
        <begin position="240"/>
        <end position="242"/>
    </location>
    <ligand>
        <name>NAD(+)</name>
        <dbReference type="ChEBI" id="CHEBI:57540"/>
    </ligand>
</feature>
<dbReference type="EC" id="2.3.1.286" evidence="3"/>
<comment type="function">
    <text evidence="3">NAD-dependent lysine deacetylase and desuccinylase that specifically removes acetyl and succinyl groups on target proteins. Modulates the activities of several proteins which are inactive in their acylated form.</text>
</comment>
<dbReference type="Gene3D" id="3.40.50.1220">
    <property type="entry name" value="TPP-binding domain"/>
    <property type="match status" value="1"/>
</dbReference>
<dbReference type="RefSeq" id="WP_089322865.1">
    <property type="nucleotide sequence ID" value="NZ_FZOB01000004.1"/>
</dbReference>
<dbReference type="PROSITE" id="PS50305">
    <property type="entry name" value="SIRTUIN"/>
    <property type="match status" value="1"/>
</dbReference>
<feature type="binding site" evidence="3">
    <location>
        <position position="258"/>
    </location>
    <ligand>
        <name>NAD(+)</name>
        <dbReference type="ChEBI" id="CHEBI:57540"/>
    </ligand>
</feature>
<dbReference type="GO" id="GO:0036055">
    <property type="term" value="F:protein-succinyllysine desuccinylase activity"/>
    <property type="evidence" value="ECO:0007669"/>
    <property type="project" value="UniProtKB-UniRule"/>
</dbReference>
<feature type="binding site" evidence="3 4">
    <location>
        <position position="174"/>
    </location>
    <ligand>
        <name>Zn(2+)</name>
        <dbReference type="ChEBI" id="CHEBI:29105"/>
    </ligand>
</feature>
<reference evidence="7" key="1">
    <citation type="submission" date="2017-06" db="EMBL/GenBank/DDBJ databases">
        <authorList>
            <person name="Varghese N."/>
            <person name="Submissions S."/>
        </authorList>
    </citation>
    <scope>NUCLEOTIDE SEQUENCE [LARGE SCALE GENOMIC DNA]</scope>
    <source>
        <strain evidence="7">DSM 15668</strain>
    </source>
</reference>
<evidence type="ECO:0000256" key="3">
    <source>
        <dbReference type="HAMAP-Rule" id="MF_01121"/>
    </source>
</evidence>
<keyword evidence="3 4" id="KW-0862">Zinc</keyword>
<dbReference type="EMBL" id="FZOB01000004">
    <property type="protein sequence ID" value="SNR73476.1"/>
    <property type="molecule type" value="Genomic_DNA"/>
</dbReference>
<dbReference type="InterPro" id="IPR027546">
    <property type="entry name" value="Sirtuin_class_III"/>
</dbReference>
<dbReference type="GO" id="GO:0017136">
    <property type="term" value="F:histone deacetylase activity, NAD-dependent"/>
    <property type="evidence" value="ECO:0007669"/>
    <property type="project" value="TreeGrafter"/>
</dbReference>
<comment type="cofactor">
    <cofactor evidence="3">
        <name>Zn(2+)</name>
        <dbReference type="ChEBI" id="CHEBI:29105"/>
    </cofactor>
    <text evidence="3">Binds 1 zinc ion per subunit.</text>
</comment>
<comment type="domain">
    <text evidence="3">2 residues (Tyr-66 and Arg-69) present in a large hydrophobic pocket are probably involved in substrate specificity. They are important for desuccinylation activity, but dispensable for deacetylation activity.</text>
</comment>
<evidence type="ECO:0000256" key="4">
    <source>
        <dbReference type="PROSITE-ProRule" id="PRU00236"/>
    </source>
</evidence>
<feature type="binding site" evidence="3">
    <location>
        <begin position="22"/>
        <end position="41"/>
    </location>
    <ligand>
        <name>NAD(+)</name>
        <dbReference type="ChEBI" id="CHEBI:57540"/>
    </ligand>
</feature>
<feature type="binding site" evidence="3">
    <location>
        <position position="69"/>
    </location>
    <ligand>
        <name>substrate</name>
    </ligand>
</feature>
<feature type="binding site" evidence="3">
    <location>
        <begin position="100"/>
        <end position="103"/>
    </location>
    <ligand>
        <name>NAD(+)</name>
        <dbReference type="ChEBI" id="CHEBI:57540"/>
    </ligand>
</feature>